<dbReference type="SUPFAM" id="SSF52972">
    <property type="entry name" value="ITPase-like"/>
    <property type="match status" value="1"/>
</dbReference>
<reference evidence="10" key="1">
    <citation type="journal article" date="2019" name="Int. J. Syst. Evol. Microbiol.">
        <title>The Global Catalogue of Microorganisms (GCM) 10K type strain sequencing project: providing services to taxonomists for standard genome sequencing and annotation.</title>
        <authorList>
            <consortium name="The Broad Institute Genomics Platform"/>
            <consortium name="The Broad Institute Genome Sequencing Center for Infectious Disease"/>
            <person name="Wu L."/>
            <person name="Ma J."/>
        </authorList>
    </citation>
    <scope>NUCLEOTIDE SEQUENCE [LARGE SCALE GENOMIC DNA]</scope>
    <source>
        <strain evidence="10">CGMCC 1.5362</strain>
    </source>
</reference>
<dbReference type="PANTHER" id="PTHR11067:SF9">
    <property type="entry name" value="INOSINE TRIPHOSPHATE PYROPHOSPHATASE"/>
    <property type="match status" value="1"/>
</dbReference>
<feature type="binding site" evidence="7">
    <location>
        <position position="87"/>
    </location>
    <ligand>
        <name>substrate</name>
    </ligand>
</feature>
<proteinExistence type="inferred from homology"/>
<keyword evidence="10" id="KW-1185">Reference proteome</keyword>
<evidence type="ECO:0000256" key="4">
    <source>
        <dbReference type="ARBA" id="ARBA00022801"/>
    </source>
</evidence>
<dbReference type="InterPro" id="IPR029001">
    <property type="entry name" value="ITPase-like_fam"/>
</dbReference>
<comment type="similarity">
    <text evidence="1 7 8">Belongs to the HAM1 NTPase family.</text>
</comment>
<dbReference type="Pfam" id="PF01725">
    <property type="entry name" value="Ham1p_like"/>
    <property type="match status" value="1"/>
</dbReference>
<dbReference type="EC" id="3.6.1.66" evidence="7"/>
<feature type="binding site" evidence="7">
    <location>
        <begin position="208"/>
        <end position="209"/>
    </location>
    <ligand>
        <name>substrate</name>
    </ligand>
</feature>
<evidence type="ECO:0000256" key="7">
    <source>
        <dbReference type="HAMAP-Rule" id="MF_01405"/>
    </source>
</evidence>
<dbReference type="CDD" id="cd00515">
    <property type="entry name" value="HAM1"/>
    <property type="match status" value="1"/>
</dbReference>
<feature type="binding site" evidence="7">
    <location>
        <begin position="20"/>
        <end position="25"/>
    </location>
    <ligand>
        <name>substrate</name>
    </ligand>
</feature>
<dbReference type="InterPro" id="IPR002637">
    <property type="entry name" value="RdgB/HAM1"/>
</dbReference>
<dbReference type="HAMAP" id="MF_01405">
    <property type="entry name" value="Non_canon_purine_NTPase"/>
    <property type="match status" value="1"/>
</dbReference>
<name>A0ABQ2F466_9MICO</name>
<comment type="subunit">
    <text evidence="7">Homodimer.</text>
</comment>
<sequence>MSGDTSRTADGADRRLVLATRNAHKVTELREILAEALDAAGLELVGLDEFPDLEDVVESGVTFADNALLKARYAARATGLPALADDSGLAVDVLGGAPGVFSARWAGPLAEATGTDKDVANNTLLLAQLADVPEPHRGAGFVCAAALVLPGERAGESGTEIVREGTCRGVVGREPRGSNGFGYDPLLVRPDGRTLAEHTSAEKHEVSHRGEAFRALARDVTALLAPS</sequence>
<dbReference type="NCBIfam" id="TIGR00042">
    <property type="entry name" value="RdgB/HAM1 family non-canonical purine NTP pyrophosphatase"/>
    <property type="match status" value="1"/>
</dbReference>
<evidence type="ECO:0000256" key="2">
    <source>
        <dbReference type="ARBA" id="ARBA00022723"/>
    </source>
</evidence>
<comment type="catalytic activity">
    <reaction evidence="7">
        <text>ITP + H2O = IMP + diphosphate + H(+)</text>
        <dbReference type="Rhea" id="RHEA:29399"/>
        <dbReference type="ChEBI" id="CHEBI:15377"/>
        <dbReference type="ChEBI" id="CHEBI:15378"/>
        <dbReference type="ChEBI" id="CHEBI:33019"/>
        <dbReference type="ChEBI" id="CHEBI:58053"/>
        <dbReference type="ChEBI" id="CHEBI:61402"/>
        <dbReference type="EC" id="3.6.1.66"/>
    </reaction>
</comment>
<comment type="catalytic activity">
    <reaction evidence="7">
        <text>dITP + H2O = dIMP + diphosphate + H(+)</text>
        <dbReference type="Rhea" id="RHEA:28342"/>
        <dbReference type="ChEBI" id="CHEBI:15377"/>
        <dbReference type="ChEBI" id="CHEBI:15378"/>
        <dbReference type="ChEBI" id="CHEBI:33019"/>
        <dbReference type="ChEBI" id="CHEBI:61194"/>
        <dbReference type="ChEBI" id="CHEBI:61382"/>
        <dbReference type="EC" id="3.6.1.66"/>
    </reaction>
</comment>
<keyword evidence="3 7" id="KW-0547">Nucleotide-binding</keyword>
<evidence type="ECO:0000256" key="5">
    <source>
        <dbReference type="ARBA" id="ARBA00022842"/>
    </source>
</evidence>
<comment type="cofactor">
    <cofactor evidence="7">
        <name>Mg(2+)</name>
        <dbReference type="ChEBI" id="CHEBI:18420"/>
    </cofactor>
    <text evidence="7">Binds 1 Mg(2+) ion per subunit.</text>
</comment>
<evidence type="ECO:0000256" key="1">
    <source>
        <dbReference type="ARBA" id="ARBA00008023"/>
    </source>
</evidence>
<accession>A0ABQ2F466</accession>
<keyword evidence="6 7" id="KW-0546">Nucleotide metabolism</keyword>
<comment type="function">
    <text evidence="7">Pyrophosphatase that catalyzes the hydrolysis of nucleoside triphosphates to their monophosphate derivatives, with a high preference for the non-canonical purine nucleotides XTP (xanthosine triphosphate), dITP (deoxyinosine triphosphate) and ITP. Seems to function as a house-cleaning enzyme that removes non-canonical purine nucleotides from the nucleotide pool, thus preventing their incorporation into DNA/RNA and avoiding chromosomal lesions.</text>
</comment>
<dbReference type="EMBL" id="BMLB01000001">
    <property type="protein sequence ID" value="GGK59171.1"/>
    <property type="molecule type" value="Genomic_DNA"/>
</dbReference>
<dbReference type="Gene3D" id="3.90.950.10">
    <property type="match status" value="1"/>
</dbReference>
<keyword evidence="2 7" id="KW-0479">Metal-binding</keyword>
<dbReference type="RefSeq" id="WP_022922789.1">
    <property type="nucleotide sequence ID" value="NZ_BMLB01000001.1"/>
</dbReference>
<comment type="caution">
    <text evidence="9">The sequence shown here is derived from an EMBL/GenBank/DDBJ whole genome shotgun (WGS) entry which is preliminary data.</text>
</comment>
<protein>
    <recommendedName>
        <fullName evidence="7">dITP/XTP pyrophosphatase</fullName>
        <ecNumber evidence="7">3.6.1.66</ecNumber>
    </recommendedName>
    <alternativeName>
        <fullName evidence="7">Non-canonical purine NTP pyrophosphatase</fullName>
    </alternativeName>
    <alternativeName>
        <fullName evidence="7">Non-standard purine NTP pyrophosphatase</fullName>
    </alternativeName>
    <alternativeName>
        <fullName evidence="7">Nucleoside-triphosphate diphosphatase</fullName>
    </alternativeName>
    <alternativeName>
        <fullName evidence="7">Nucleoside-triphosphate pyrophosphatase</fullName>
        <shortName evidence="7">NTPase</shortName>
    </alternativeName>
</protein>
<evidence type="ECO:0000313" key="10">
    <source>
        <dbReference type="Proteomes" id="UP000662111"/>
    </source>
</evidence>
<dbReference type="Proteomes" id="UP000662111">
    <property type="component" value="Unassembled WGS sequence"/>
</dbReference>
<evidence type="ECO:0000313" key="9">
    <source>
        <dbReference type="EMBL" id="GGK59171.1"/>
    </source>
</evidence>
<keyword evidence="4 7" id="KW-0378">Hydrolase</keyword>
<dbReference type="PANTHER" id="PTHR11067">
    <property type="entry name" value="INOSINE TRIPHOSPHATE PYROPHOSPHATASE/HAM1 PROTEIN"/>
    <property type="match status" value="1"/>
</dbReference>
<evidence type="ECO:0000256" key="8">
    <source>
        <dbReference type="RuleBase" id="RU003781"/>
    </source>
</evidence>
<organism evidence="9 10">
    <name type="scientific">Ornithinimicrobium pekingense</name>
    <dbReference type="NCBI Taxonomy" id="384677"/>
    <lineage>
        <taxon>Bacteria</taxon>
        <taxon>Bacillati</taxon>
        <taxon>Actinomycetota</taxon>
        <taxon>Actinomycetes</taxon>
        <taxon>Micrococcales</taxon>
        <taxon>Ornithinimicrobiaceae</taxon>
        <taxon>Ornithinimicrobium</taxon>
    </lineage>
</organism>
<feature type="binding site" evidence="7">
    <location>
        <position position="203"/>
    </location>
    <ligand>
        <name>substrate</name>
    </ligand>
</feature>
<feature type="active site" description="Proton acceptor" evidence="7">
    <location>
        <position position="86"/>
    </location>
</feature>
<comment type="catalytic activity">
    <reaction evidence="7">
        <text>XTP + H2O = XMP + diphosphate + H(+)</text>
        <dbReference type="Rhea" id="RHEA:28610"/>
        <dbReference type="ChEBI" id="CHEBI:15377"/>
        <dbReference type="ChEBI" id="CHEBI:15378"/>
        <dbReference type="ChEBI" id="CHEBI:33019"/>
        <dbReference type="ChEBI" id="CHEBI:57464"/>
        <dbReference type="ChEBI" id="CHEBI:61314"/>
        <dbReference type="EC" id="3.6.1.66"/>
    </reaction>
</comment>
<comment type="caution">
    <text evidence="7">Lacks conserved residue(s) required for the propagation of feature annotation.</text>
</comment>
<feature type="binding site" evidence="7">
    <location>
        <position position="86"/>
    </location>
    <ligand>
        <name>Mg(2+)</name>
        <dbReference type="ChEBI" id="CHEBI:18420"/>
    </ligand>
</feature>
<gene>
    <name evidence="9" type="ORF">GCM10011509_04390</name>
</gene>
<evidence type="ECO:0000256" key="3">
    <source>
        <dbReference type="ARBA" id="ARBA00022741"/>
    </source>
</evidence>
<feature type="binding site" evidence="7">
    <location>
        <begin position="181"/>
        <end position="184"/>
    </location>
    <ligand>
        <name>substrate</name>
    </ligand>
</feature>
<dbReference type="InterPro" id="IPR020922">
    <property type="entry name" value="dITP/XTP_pyrophosphatase"/>
</dbReference>
<keyword evidence="5 7" id="KW-0460">Magnesium</keyword>
<evidence type="ECO:0000256" key="6">
    <source>
        <dbReference type="ARBA" id="ARBA00023080"/>
    </source>
</evidence>